<dbReference type="Proteomes" id="UP000187209">
    <property type="component" value="Unassembled WGS sequence"/>
</dbReference>
<dbReference type="OrthoDB" id="326766at2759"/>
<keyword evidence="1" id="KW-0175">Coiled coil</keyword>
<accession>A0A1R2BRY3</accession>
<reference evidence="2 3" key="1">
    <citation type="submission" date="2016-11" db="EMBL/GenBank/DDBJ databases">
        <title>The macronuclear genome of Stentor coeruleus: a giant cell with tiny introns.</title>
        <authorList>
            <person name="Slabodnick M."/>
            <person name="Ruby J.G."/>
            <person name="Reiff S.B."/>
            <person name="Swart E.C."/>
            <person name="Gosai S."/>
            <person name="Prabakaran S."/>
            <person name="Witkowska E."/>
            <person name="Larue G.E."/>
            <person name="Fisher S."/>
            <person name="Freeman R.M."/>
            <person name="Gunawardena J."/>
            <person name="Chu W."/>
            <person name="Stover N.A."/>
            <person name="Gregory B.D."/>
            <person name="Nowacki M."/>
            <person name="Derisi J."/>
            <person name="Roy S.W."/>
            <person name="Marshall W.F."/>
            <person name="Sood P."/>
        </authorList>
    </citation>
    <scope>NUCLEOTIDE SEQUENCE [LARGE SCALE GENOMIC DNA]</scope>
    <source>
        <strain evidence="2">WM001</strain>
    </source>
</reference>
<dbReference type="Gene3D" id="2.120.10.80">
    <property type="entry name" value="Kelch-type beta propeller"/>
    <property type="match status" value="1"/>
</dbReference>
<protein>
    <submittedName>
        <fullName evidence="2">Uncharacterized protein</fullName>
    </submittedName>
</protein>
<evidence type="ECO:0000313" key="2">
    <source>
        <dbReference type="EMBL" id="OMJ79407.1"/>
    </source>
</evidence>
<name>A0A1R2BRY3_9CILI</name>
<dbReference type="AlphaFoldDB" id="A0A1R2BRY3"/>
<gene>
    <name evidence="2" type="ORF">SteCoe_20561</name>
</gene>
<sequence length="489" mass="57250">MNINLCFYPQCLNSPEFICFCSDKETIFCEDHLSLHISEGYNHKIKKNFGNRKIFITQCKLSLSKLKSIRDNINKKVNDCIKKIIEQAKFNFEYLRRKELLIMKVIEALKIKKKFCNNQDERECEKFIIKYSRSPENICQKLQEKEVAFIENLDIGCMKNDLELKIKGLKEEISELRDNFRGINNEIFNITKITEESQKRFEDHEINLKKNYDNLLDTQSYLGLNYEDECIENSNDTKIWYFQYNTMTMVTVNVTAQVDSAYIFNLPQKLSSNASYCKISKNKFFYYSGYNEKVYLDSTYIFDAENKTYEKKASWKLNQLAACSLYKRNIYVFGGCNNKLHGESGKYNLVSDTWNEIASLPAVSHHNLSLVIDKHIIISGFHLSSAFKYNIKNNNYIYVGSFTPNCHKIVCKGKGKVFIFENNKLHESTTKDCTNFVLLKSAVGLPDKFIQSYTIRNEDYLYFILGDMNLYRFNLNSKVVSIVRNIHVV</sequence>
<dbReference type="EMBL" id="MPUH01000472">
    <property type="protein sequence ID" value="OMJ79407.1"/>
    <property type="molecule type" value="Genomic_DNA"/>
</dbReference>
<feature type="coiled-coil region" evidence="1">
    <location>
        <begin position="159"/>
        <end position="186"/>
    </location>
</feature>
<evidence type="ECO:0000313" key="3">
    <source>
        <dbReference type="Proteomes" id="UP000187209"/>
    </source>
</evidence>
<proteinExistence type="predicted"/>
<organism evidence="2 3">
    <name type="scientific">Stentor coeruleus</name>
    <dbReference type="NCBI Taxonomy" id="5963"/>
    <lineage>
        <taxon>Eukaryota</taxon>
        <taxon>Sar</taxon>
        <taxon>Alveolata</taxon>
        <taxon>Ciliophora</taxon>
        <taxon>Postciliodesmatophora</taxon>
        <taxon>Heterotrichea</taxon>
        <taxon>Heterotrichida</taxon>
        <taxon>Stentoridae</taxon>
        <taxon>Stentor</taxon>
    </lineage>
</organism>
<keyword evidence="3" id="KW-1185">Reference proteome</keyword>
<dbReference type="SUPFAM" id="SSF117281">
    <property type="entry name" value="Kelch motif"/>
    <property type="match status" value="1"/>
</dbReference>
<comment type="caution">
    <text evidence="2">The sequence shown here is derived from an EMBL/GenBank/DDBJ whole genome shotgun (WGS) entry which is preliminary data.</text>
</comment>
<dbReference type="InterPro" id="IPR015915">
    <property type="entry name" value="Kelch-typ_b-propeller"/>
</dbReference>
<evidence type="ECO:0000256" key="1">
    <source>
        <dbReference type="SAM" id="Coils"/>
    </source>
</evidence>